<dbReference type="HOGENOM" id="CLU_474886_0_0_1"/>
<comment type="caution">
    <text evidence="2">The sequence shown here is derived from an EMBL/GenBank/DDBJ whole genome shotgun (WGS) entry which is preliminary data.</text>
</comment>
<protein>
    <submittedName>
        <fullName evidence="2">Uncharacterized protein</fullName>
    </submittedName>
</protein>
<dbReference type="AlphaFoldDB" id="S8C4L7"/>
<dbReference type="OrthoDB" id="2951834at2759"/>
<name>S8C4L7_DACHA</name>
<accession>S8C4L7</accession>
<feature type="compositionally biased region" description="Polar residues" evidence="1">
    <location>
        <begin position="555"/>
        <end position="567"/>
    </location>
</feature>
<reference evidence="3" key="2">
    <citation type="submission" date="2013-04" db="EMBL/GenBank/DDBJ databases">
        <title>Genomic mechanisms accounting for the adaptation to parasitism in nematode-trapping fungi.</title>
        <authorList>
            <person name="Ahren D.G."/>
        </authorList>
    </citation>
    <scope>NUCLEOTIDE SEQUENCE [LARGE SCALE GENOMIC DNA]</scope>
    <source>
        <strain evidence="3">CBS 200.50</strain>
    </source>
</reference>
<dbReference type="EMBL" id="AQGS01000107">
    <property type="protein sequence ID" value="EPS42652.1"/>
    <property type="molecule type" value="Genomic_DNA"/>
</dbReference>
<feature type="region of interest" description="Disordered" evidence="1">
    <location>
        <begin position="527"/>
        <end position="574"/>
    </location>
</feature>
<keyword evidence="3" id="KW-1185">Reference proteome</keyword>
<gene>
    <name evidence="2" type="ORF">H072_3391</name>
</gene>
<evidence type="ECO:0000313" key="3">
    <source>
        <dbReference type="Proteomes" id="UP000015100"/>
    </source>
</evidence>
<proteinExistence type="predicted"/>
<evidence type="ECO:0000313" key="2">
    <source>
        <dbReference type="EMBL" id="EPS42652.1"/>
    </source>
</evidence>
<dbReference type="OMA" id="NIANAWH"/>
<reference evidence="2 3" key="1">
    <citation type="journal article" date="2013" name="PLoS Genet.">
        <title>Genomic mechanisms accounting for the adaptation to parasitism in nematode-trapping fungi.</title>
        <authorList>
            <person name="Meerupati T."/>
            <person name="Andersson K.M."/>
            <person name="Friman E."/>
            <person name="Kumar D."/>
            <person name="Tunlid A."/>
            <person name="Ahren D."/>
        </authorList>
    </citation>
    <scope>NUCLEOTIDE SEQUENCE [LARGE SCALE GENOMIC DNA]</scope>
    <source>
        <strain evidence="2 3">CBS 200.50</strain>
    </source>
</reference>
<organism evidence="2 3">
    <name type="scientific">Dactylellina haptotyla (strain CBS 200.50)</name>
    <name type="common">Nematode-trapping fungus</name>
    <name type="synonym">Monacrosporium haptotylum</name>
    <dbReference type="NCBI Taxonomy" id="1284197"/>
    <lineage>
        <taxon>Eukaryota</taxon>
        <taxon>Fungi</taxon>
        <taxon>Dikarya</taxon>
        <taxon>Ascomycota</taxon>
        <taxon>Pezizomycotina</taxon>
        <taxon>Orbiliomycetes</taxon>
        <taxon>Orbiliales</taxon>
        <taxon>Orbiliaceae</taxon>
        <taxon>Dactylellina</taxon>
    </lineage>
</organism>
<dbReference type="Proteomes" id="UP000015100">
    <property type="component" value="Unassembled WGS sequence"/>
</dbReference>
<evidence type="ECO:0000256" key="1">
    <source>
        <dbReference type="SAM" id="MobiDB-lite"/>
    </source>
</evidence>
<sequence>MENKNKPPEPSRLTFEGLPPEIRNQIYSYLLDIKNCDKSVDDNAVQKSHLYPNILRTNKKIYRDAHGVLYGASGPVVTVTYYDSYVKKNLEDDIVYFFPSRYSRSVAGRQLHIIVRPTFISKEERQPYVFVLVGMENIRRFSRYLRFLNWSQNDGRGIYYEFNFEPYDNALREVTVSKEATAKIQYTLAVPFANQASVQTCTSQGLIDTQLETTFLARMNDTTMWVRGEIFDITYLYLTVYNEAFRYWTKGDLDQALARYRYLHRVFARIAHANPQISLPANPSDYALHKQLSKLVLFTNFDRLLATLLGRYYGTLKCARFIRQPKEAAYKMILPEVEEFACIMQAAPASFPKGIASTFWHVTAVAQALLGKPRNEIIVSYDLAIRGSNKTSKEKKMQSRQLVVEASEMDSKLGDDIIEKLVKNLSQRPLSISINLKHSDVTVSNERYILNKLNYKGRLFENWVNPRILESIDPNTGEKITRGDKAEKNICESLLAEIDADLEATAQRMRSTVYIGSRSFALKGSCEPVQDKEDPTQLTLPLPMGDLPNLVSGHPTETQGAVPPTSNEIDDPAL</sequence>